<evidence type="ECO:0000313" key="5">
    <source>
        <dbReference type="Proteomes" id="UP000886998"/>
    </source>
</evidence>
<dbReference type="Gene3D" id="3.30.1520.10">
    <property type="entry name" value="Phox-like domain"/>
    <property type="match status" value="1"/>
</dbReference>
<keyword evidence="5" id="KW-1185">Reference proteome</keyword>
<keyword evidence="2" id="KW-0677">Repeat</keyword>
<sequence>MAVYIPPNVWEKAVEICRIIKSEDKDGFTNYAIEVRIPPFKWQVMRRYRQFVELHEKMIKNFSVNKNLLPPKKLLGNRSESFIMERQKALEHYLRTLLHRFILVPEPLALFLDFQKYEIRAMTSVLSEILFNEGDDIINKAEPYEFNPLQLHAISERLKLGDPTFYFNNPRQDIAHLVEFISRLKHLKIVGSFKYFGASNIIPNYLSYDLSMFKFLETIEILNGKLENNLISVEALRSRLKSLKIHQSLTDLSTFLLCEILHWCPVTAPVQNWPFWQCVTYANFSHNSLTKIHPCIKLLSSVDKIDLSHNEIEVVENMETLSKLSVLVLSHNKIQDLEHLHTRLGNIHSLNLSSNRIKYLHGLSKLFSVSELYLENNLISSMAEAANLSKLPCLEILNLQNNPVTFTVDYRPQLLLKLGSLAPEITLDGVKATEKEIDTVSVLQALKIARDEPTSAQKHVHGENVSTEFNFSVKTTCIPVNKFQEHDEDHKSNTECANKKTTSNLHDVSKFRQQIETLRRIGGSDWLRLLNEMHCPSSKTVSLVSREDHNRSDTSVSDTQLHNVFSFDKKLDKLTPELIKTSTVSFEMIYPECMMFLDSSNDIFKEQFLTPPVQNRILNDMGKNSAKIISEVKVLWVVILQYNESSVYETPVCLVLLPTEIVFLKLKKITLESHEEMSCVSKFKPELIFSRSVLPQDILSLNIGPCNAYIELKTKDNCRFENMTILTMDKEATCLFHLECFRLYNIEPVYKLNPFANNIFDINMVDSSLSLSKISVEKQIIFSQRVCVSKTFHKCQHGILHYIFVTPSHVVLVEERLNYSQLVGLDMTMKPQFQICALVNVHTNIKQIHLKDIDFESGNELQDNVCFEQASRNDHSLPENEELHILYKCGSWLIMEFESSVLLYLNFFTLKQRTEFLDVFLSTRSQR</sequence>
<dbReference type="InterPro" id="IPR036871">
    <property type="entry name" value="PX_dom_sf"/>
</dbReference>
<dbReference type="InterPro" id="IPR032675">
    <property type="entry name" value="LRR_dom_sf"/>
</dbReference>
<keyword evidence="1" id="KW-0433">Leucine-rich repeat</keyword>
<dbReference type="SMART" id="SM00365">
    <property type="entry name" value="LRR_SD22"/>
    <property type="match status" value="3"/>
</dbReference>
<dbReference type="GO" id="GO:0035091">
    <property type="term" value="F:phosphatidylinositol binding"/>
    <property type="evidence" value="ECO:0007669"/>
    <property type="project" value="InterPro"/>
</dbReference>
<dbReference type="FunFam" id="3.30.1520.10:FF:000020">
    <property type="entry name" value="nischarin isoform X1"/>
    <property type="match status" value="1"/>
</dbReference>
<evidence type="ECO:0000313" key="4">
    <source>
        <dbReference type="EMBL" id="GFY38839.1"/>
    </source>
</evidence>
<dbReference type="PROSITE" id="PS50195">
    <property type="entry name" value="PX"/>
    <property type="match status" value="1"/>
</dbReference>
<accession>A0A8X7BQU5</accession>
<proteinExistence type="predicted"/>
<dbReference type="SUPFAM" id="SSF64268">
    <property type="entry name" value="PX domain"/>
    <property type="match status" value="1"/>
</dbReference>
<evidence type="ECO:0000256" key="2">
    <source>
        <dbReference type="ARBA" id="ARBA00022737"/>
    </source>
</evidence>
<dbReference type="InterPro" id="IPR001611">
    <property type="entry name" value="Leu-rich_rpt"/>
</dbReference>
<dbReference type="SUPFAM" id="SSF52075">
    <property type="entry name" value="Outer arm dynein light chain 1"/>
    <property type="match status" value="1"/>
</dbReference>
<dbReference type="AlphaFoldDB" id="A0A8X7BQU5"/>
<dbReference type="Proteomes" id="UP000886998">
    <property type="component" value="Unassembled WGS sequence"/>
</dbReference>
<gene>
    <name evidence="4" type="primary">Nisch</name>
    <name evidence="4" type="ORF">TNIN_3641</name>
</gene>
<reference evidence="4" key="1">
    <citation type="submission" date="2020-08" db="EMBL/GenBank/DDBJ databases">
        <title>Multicomponent nature underlies the extraordinary mechanical properties of spider dragline silk.</title>
        <authorList>
            <person name="Kono N."/>
            <person name="Nakamura H."/>
            <person name="Mori M."/>
            <person name="Yoshida Y."/>
            <person name="Ohtoshi R."/>
            <person name="Malay A.D."/>
            <person name="Moran D.A.P."/>
            <person name="Tomita M."/>
            <person name="Numata K."/>
            <person name="Arakawa K."/>
        </authorList>
    </citation>
    <scope>NUCLEOTIDE SEQUENCE</scope>
</reference>
<comment type="caution">
    <text evidence="4">The sequence shown here is derived from an EMBL/GenBank/DDBJ whole genome shotgun (WGS) entry which is preliminary data.</text>
</comment>
<evidence type="ECO:0000259" key="3">
    <source>
        <dbReference type="PROSITE" id="PS50195"/>
    </source>
</evidence>
<dbReference type="PROSITE" id="PS51450">
    <property type="entry name" value="LRR"/>
    <property type="match status" value="2"/>
</dbReference>
<dbReference type="Gene3D" id="3.80.10.10">
    <property type="entry name" value="Ribonuclease Inhibitor"/>
    <property type="match status" value="2"/>
</dbReference>
<dbReference type="Pfam" id="PF00787">
    <property type="entry name" value="PX"/>
    <property type="match status" value="1"/>
</dbReference>
<dbReference type="PANTHER" id="PTHR15454:SF35">
    <property type="entry name" value="NISCHARIN"/>
    <property type="match status" value="1"/>
</dbReference>
<dbReference type="SMART" id="SM00312">
    <property type="entry name" value="PX"/>
    <property type="match status" value="1"/>
</dbReference>
<organism evidence="4 5">
    <name type="scientific">Trichonephila inaurata madagascariensis</name>
    <dbReference type="NCBI Taxonomy" id="2747483"/>
    <lineage>
        <taxon>Eukaryota</taxon>
        <taxon>Metazoa</taxon>
        <taxon>Ecdysozoa</taxon>
        <taxon>Arthropoda</taxon>
        <taxon>Chelicerata</taxon>
        <taxon>Arachnida</taxon>
        <taxon>Araneae</taxon>
        <taxon>Araneomorphae</taxon>
        <taxon>Entelegynae</taxon>
        <taxon>Araneoidea</taxon>
        <taxon>Nephilidae</taxon>
        <taxon>Trichonephila</taxon>
        <taxon>Trichonephila inaurata</taxon>
    </lineage>
</organism>
<evidence type="ECO:0000256" key="1">
    <source>
        <dbReference type="ARBA" id="ARBA00022614"/>
    </source>
</evidence>
<name>A0A8X7BQU5_9ARAC</name>
<dbReference type="InterPro" id="IPR001683">
    <property type="entry name" value="PX_dom"/>
</dbReference>
<feature type="domain" description="PX" evidence="3">
    <location>
        <begin position="9"/>
        <end position="136"/>
    </location>
</feature>
<dbReference type="GO" id="GO:0005737">
    <property type="term" value="C:cytoplasm"/>
    <property type="evidence" value="ECO:0007669"/>
    <property type="project" value="TreeGrafter"/>
</dbReference>
<protein>
    <submittedName>
        <fullName evidence="4">Nischarin</fullName>
    </submittedName>
</protein>
<dbReference type="PANTHER" id="PTHR15454">
    <property type="entry name" value="NISCHARIN RELATED"/>
    <property type="match status" value="1"/>
</dbReference>
<dbReference type="OrthoDB" id="430293at2759"/>
<dbReference type="EMBL" id="BMAV01001087">
    <property type="protein sequence ID" value="GFY38839.1"/>
    <property type="molecule type" value="Genomic_DNA"/>
</dbReference>